<keyword evidence="3" id="KW-0328">Glycosyltransferase</keyword>
<dbReference type="PANTHER" id="PTHR19297">
    <property type="entry name" value="GLYCOSYLTRANSFERASE 14 FAMILY MEMBER"/>
    <property type="match status" value="1"/>
</dbReference>
<evidence type="ECO:0000313" key="14">
    <source>
        <dbReference type="Proteomes" id="UP000762676"/>
    </source>
</evidence>
<gene>
    <name evidence="13" type="ORF">ElyMa_002432000</name>
</gene>
<keyword evidence="7 12" id="KW-1133">Transmembrane helix</keyword>
<evidence type="ECO:0000256" key="12">
    <source>
        <dbReference type="SAM" id="Phobius"/>
    </source>
</evidence>
<evidence type="ECO:0000256" key="10">
    <source>
        <dbReference type="ARBA" id="ARBA00038150"/>
    </source>
</evidence>
<evidence type="ECO:0000256" key="2">
    <source>
        <dbReference type="ARBA" id="ARBA00004922"/>
    </source>
</evidence>
<comment type="subcellular location">
    <subcellularLocation>
        <location evidence="1">Membrane</location>
        <topology evidence="1">Single-pass type II membrane protein</topology>
    </subcellularLocation>
</comment>
<reference evidence="13 14" key="1">
    <citation type="journal article" date="2021" name="Elife">
        <title>Chloroplast acquisition without the gene transfer in kleptoplastic sea slugs, Plakobranchus ocellatus.</title>
        <authorList>
            <person name="Maeda T."/>
            <person name="Takahashi S."/>
            <person name="Yoshida T."/>
            <person name="Shimamura S."/>
            <person name="Takaki Y."/>
            <person name="Nagai Y."/>
            <person name="Toyoda A."/>
            <person name="Suzuki Y."/>
            <person name="Arimoto A."/>
            <person name="Ishii H."/>
            <person name="Satoh N."/>
            <person name="Nishiyama T."/>
            <person name="Hasebe M."/>
            <person name="Maruyama T."/>
            <person name="Minagawa J."/>
            <person name="Obokata J."/>
            <person name="Shigenobu S."/>
        </authorList>
    </citation>
    <scope>NUCLEOTIDE SEQUENCE [LARGE SCALE GENOMIC DNA]</scope>
</reference>
<keyword evidence="5 12" id="KW-0812">Transmembrane</keyword>
<evidence type="ECO:0000256" key="4">
    <source>
        <dbReference type="ARBA" id="ARBA00022679"/>
    </source>
</evidence>
<accession>A0AAV4GIA0</accession>
<dbReference type="Proteomes" id="UP000762676">
    <property type="component" value="Unassembled WGS sequence"/>
</dbReference>
<comment type="caution">
    <text evidence="13">The sequence shown here is derived from an EMBL/GenBank/DDBJ whole genome shotgun (WGS) entry which is preliminary data.</text>
</comment>
<dbReference type="InterPro" id="IPR003406">
    <property type="entry name" value="Glyco_trans_14"/>
</dbReference>
<dbReference type="PANTHER" id="PTHR19297:SF185">
    <property type="entry name" value="BETA-1,3-GALACTOSYL-O-GLYCOSYL-GLYCOPROTEIN BETA-1,6-N-ACETYLGLUCOSAMINYLTRANSFERASE 3"/>
    <property type="match status" value="1"/>
</dbReference>
<dbReference type="AlphaFoldDB" id="A0AAV4GIA0"/>
<dbReference type="GO" id="GO:0008375">
    <property type="term" value="F:acetylglucosaminyltransferase activity"/>
    <property type="evidence" value="ECO:0007669"/>
    <property type="project" value="TreeGrafter"/>
</dbReference>
<sequence length="402" mass="46922">MSLKELVKWSKCLKCQQVHSVCNSYRRLFAGIIIVCTTVIFSFCSTQIRWTEYMTSYRSNSVRDVLDTADSPKDRTRLDSFNYSPLSVLSQSTPEKKVEINLRYSKYTFNKSVEFLIKTFRHYQQTRVNCSALFSGDKVEIEKDIAVASMIAKDEKMAERMHRNPKSTKSNKYFADKLFESEVEKWSWGYKRLTNQWYINATKDCQAFKRTRGYIMSPLTREEGEFPIAFSIVAFKDVEMVERLLRILYRPQNRYCIHVDSKADVEFYSALKAVAACFPGNVRMSSRRVDVRWGTFTVLEPELICMQDLWDMDNNFNLNAGTSQNSVRNEQQNKKKWKYFINLTGQEFPLKTNFELVQILKTFKGANHEEGTRKRANGDRWQSTPPHGIIPTKGGVHTLLNR</sequence>
<evidence type="ECO:0000256" key="3">
    <source>
        <dbReference type="ARBA" id="ARBA00022676"/>
    </source>
</evidence>
<feature type="region of interest" description="Disordered" evidence="11">
    <location>
        <begin position="368"/>
        <end position="388"/>
    </location>
</feature>
<dbReference type="Pfam" id="PF02485">
    <property type="entry name" value="Branch"/>
    <property type="match status" value="1"/>
</dbReference>
<keyword evidence="4" id="KW-0808">Transferase</keyword>
<keyword evidence="9" id="KW-0325">Glycoprotein</keyword>
<proteinExistence type="inferred from homology"/>
<evidence type="ECO:0000313" key="13">
    <source>
        <dbReference type="EMBL" id="GFR85004.1"/>
    </source>
</evidence>
<evidence type="ECO:0000256" key="11">
    <source>
        <dbReference type="SAM" id="MobiDB-lite"/>
    </source>
</evidence>
<dbReference type="EMBL" id="BMAT01004972">
    <property type="protein sequence ID" value="GFR85004.1"/>
    <property type="molecule type" value="Genomic_DNA"/>
</dbReference>
<evidence type="ECO:0000256" key="1">
    <source>
        <dbReference type="ARBA" id="ARBA00004606"/>
    </source>
</evidence>
<organism evidence="13 14">
    <name type="scientific">Elysia marginata</name>
    <dbReference type="NCBI Taxonomy" id="1093978"/>
    <lineage>
        <taxon>Eukaryota</taxon>
        <taxon>Metazoa</taxon>
        <taxon>Spiralia</taxon>
        <taxon>Lophotrochozoa</taxon>
        <taxon>Mollusca</taxon>
        <taxon>Gastropoda</taxon>
        <taxon>Heterobranchia</taxon>
        <taxon>Euthyneura</taxon>
        <taxon>Panpulmonata</taxon>
        <taxon>Sacoglossa</taxon>
        <taxon>Placobranchoidea</taxon>
        <taxon>Plakobranchidae</taxon>
        <taxon>Elysia</taxon>
    </lineage>
</organism>
<evidence type="ECO:0000256" key="5">
    <source>
        <dbReference type="ARBA" id="ARBA00022692"/>
    </source>
</evidence>
<evidence type="ECO:0000256" key="8">
    <source>
        <dbReference type="ARBA" id="ARBA00023136"/>
    </source>
</evidence>
<comment type="similarity">
    <text evidence="10">Belongs to the glycosyltransferase 14 family.</text>
</comment>
<comment type="pathway">
    <text evidence="2">Protein modification; protein glycosylation.</text>
</comment>
<keyword evidence="6" id="KW-0735">Signal-anchor</keyword>
<feature type="compositionally biased region" description="Basic and acidic residues" evidence="11">
    <location>
        <begin position="368"/>
        <end position="378"/>
    </location>
</feature>
<evidence type="ECO:0000256" key="6">
    <source>
        <dbReference type="ARBA" id="ARBA00022968"/>
    </source>
</evidence>
<evidence type="ECO:0000256" key="7">
    <source>
        <dbReference type="ARBA" id="ARBA00022989"/>
    </source>
</evidence>
<keyword evidence="14" id="KW-1185">Reference proteome</keyword>
<protein>
    <submittedName>
        <fullName evidence="13">Beta-1,3-galactosyl-O-glycosyl-glycoprotein beta-1,6-N-acetylglucosaminyltransferase</fullName>
    </submittedName>
</protein>
<name>A0AAV4GIA0_9GAST</name>
<feature type="transmembrane region" description="Helical" evidence="12">
    <location>
        <begin position="28"/>
        <end position="48"/>
    </location>
</feature>
<dbReference type="GO" id="GO:0016020">
    <property type="term" value="C:membrane"/>
    <property type="evidence" value="ECO:0007669"/>
    <property type="project" value="UniProtKB-SubCell"/>
</dbReference>
<evidence type="ECO:0000256" key="9">
    <source>
        <dbReference type="ARBA" id="ARBA00023180"/>
    </source>
</evidence>
<keyword evidence="8 12" id="KW-0472">Membrane</keyword>